<dbReference type="KEGG" id="cvn:111121945"/>
<keyword evidence="2" id="KW-0812">Transmembrane</keyword>
<gene>
    <name evidence="5" type="primary">LOC111121945</name>
</gene>
<keyword evidence="2" id="KW-1133">Transmembrane helix</keyword>
<dbReference type="GeneID" id="111121945"/>
<evidence type="ECO:0000256" key="1">
    <source>
        <dbReference type="PROSITE-ProRule" id="PRU00290"/>
    </source>
</evidence>
<dbReference type="Gene3D" id="1.20.5.110">
    <property type="match status" value="1"/>
</dbReference>
<protein>
    <submittedName>
        <fullName evidence="5">Synaptobrevin-like</fullName>
    </submittedName>
</protein>
<dbReference type="InterPro" id="IPR042855">
    <property type="entry name" value="V_SNARE_CC"/>
</dbReference>
<dbReference type="OrthoDB" id="190375at2759"/>
<feature type="domain" description="V-SNARE coiled-coil homology" evidence="3">
    <location>
        <begin position="18"/>
        <end position="78"/>
    </location>
</feature>
<dbReference type="GO" id="GO:0016192">
    <property type="term" value="P:vesicle-mediated transport"/>
    <property type="evidence" value="ECO:0007669"/>
    <property type="project" value="InterPro"/>
</dbReference>
<keyword evidence="2" id="KW-0472">Membrane</keyword>
<evidence type="ECO:0000256" key="2">
    <source>
        <dbReference type="SAM" id="Phobius"/>
    </source>
</evidence>
<organism evidence="4 5">
    <name type="scientific">Crassostrea virginica</name>
    <name type="common">Eastern oyster</name>
    <dbReference type="NCBI Taxonomy" id="6565"/>
    <lineage>
        <taxon>Eukaryota</taxon>
        <taxon>Metazoa</taxon>
        <taxon>Spiralia</taxon>
        <taxon>Lophotrochozoa</taxon>
        <taxon>Mollusca</taxon>
        <taxon>Bivalvia</taxon>
        <taxon>Autobranchia</taxon>
        <taxon>Pteriomorphia</taxon>
        <taxon>Ostreida</taxon>
        <taxon>Ostreoidea</taxon>
        <taxon>Ostreidae</taxon>
        <taxon>Crassostrea</taxon>
    </lineage>
</organism>
<dbReference type="PROSITE" id="PS50892">
    <property type="entry name" value="V_SNARE"/>
    <property type="match status" value="1"/>
</dbReference>
<dbReference type="PANTHER" id="PTHR45701">
    <property type="entry name" value="SYNAPTOBREVIN FAMILY MEMBER"/>
    <property type="match status" value="1"/>
</dbReference>
<dbReference type="SUPFAM" id="SSF58038">
    <property type="entry name" value="SNARE fusion complex"/>
    <property type="match status" value="1"/>
</dbReference>
<dbReference type="Proteomes" id="UP000694844">
    <property type="component" value="Chromosome 2"/>
</dbReference>
<accession>A0A8B8CV84</accession>
<evidence type="ECO:0000313" key="4">
    <source>
        <dbReference type="Proteomes" id="UP000694844"/>
    </source>
</evidence>
<sequence>MDTSTSINTDEENAAADEFERIRGQIDELVGILDNNVQRLLDRHGNLDNLETFAKRLESKAREFKVITKRMKYKHVVRRHKWSLCIGLLVFVLVAIWTGVFAFWLIWCYDK</sequence>
<dbReference type="RefSeq" id="XP_022319149.1">
    <property type="nucleotide sequence ID" value="XM_022463441.1"/>
</dbReference>
<name>A0A8B8CV84_CRAVI</name>
<dbReference type="InterPro" id="IPR001388">
    <property type="entry name" value="Synaptobrevin-like"/>
</dbReference>
<dbReference type="PRINTS" id="PR00219">
    <property type="entry name" value="SYNAPTOBREVN"/>
</dbReference>
<dbReference type="GO" id="GO:0016020">
    <property type="term" value="C:membrane"/>
    <property type="evidence" value="ECO:0007669"/>
    <property type="project" value="InterPro"/>
</dbReference>
<dbReference type="AlphaFoldDB" id="A0A8B8CV84"/>
<dbReference type="InterPro" id="IPR016444">
    <property type="entry name" value="Synaptobrevin/VAMP"/>
</dbReference>
<reference evidence="5" key="1">
    <citation type="submission" date="2025-08" db="UniProtKB">
        <authorList>
            <consortium name="RefSeq"/>
        </authorList>
    </citation>
    <scope>IDENTIFICATION</scope>
    <source>
        <tissue evidence="5">Whole sample</tissue>
    </source>
</reference>
<evidence type="ECO:0000313" key="5">
    <source>
        <dbReference type="RefSeq" id="XP_022319149.1"/>
    </source>
</evidence>
<dbReference type="Pfam" id="PF00957">
    <property type="entry name" value="Synaptobrevin"/>
    <property type="match status" value="1"/>
</dbReference>
<keyword evidence="1" id="KW-0175">Coiled coil</keyword>
<keyword evidence="4" id="KW-1185">Reference proteome</keyword>
<evidence type="ECO:0000259" key="3">
    <source>
        <dbReference type="PROSITE" id="PS50892"/>
    </source>
</evidence>
<feature type="transmembrane region" description="Helical" evidence="2">
    <location>
        <begin position="82"/>
        <end position="107"/>
    </location>
</feature>
<dbReference type="CDD" id="cd15843">
    <property type="entry name" value="R-SNARE"/>
    <property type="match status" value="1"/>
</dbReference>
<proteinExistence type="predicted"/>